<evidence type="ECO:0000259" key="10">
    <source>
        <dbReference type="Pfam" id="PF11975"/>
    </source>
</evidence>
<comment type="cofactor">
    <cofactor evidence="2">
        <name>Mn(2+)</name>
        <dbReference type="ChEBI" id="CHEBI:29035"/>
    </cofactor>
</comment>
<dbReference type="SUPFAM" id="SSF56327">
    <property type="entry name" value="LDH C-terminal domain-like"/>
    <property type="match status" value="1"/>
</dbReference>
<gene>
    <name evidence="11" type="ORF">LCGC14_0018650</name>
</gene>
<dbReference type="EMBL" id="LAZR01000003">
    <property type="protein sequence ID" value="KKO11384.1"/>
    <property type="molecule type" value="Genomic_DNA"/>
</dbReference>
<dbReference type="SUPFAM" id="SSF51735">
    <property type="entry name" value="NAD(P)-binding Rossmann-fold domains"/>
    <property type="match status" value="1"/>
</dbReference>
<dbReference type="InterPro" id="IPR015955">
    <property type="entry name" value="Lactate_DH/Glyco_Ohase_4_C"/>
</dbReference>
<evidence type="ECO:0000256" key="8">
    <source>
        <dbReference type="ARBA" id="ARBA00023277"/>
    </source>
</evidence>
<keyword evidence="9" id="KW-0326">Glycosidase</keyword>
<dbReference type="PANTHER" id="PTHR32092:SF6">
    <property type="entry name" value="ALPHA-GALACTOSIDASE"/>
    <property type="match status" value="1"/>
</dbReference>
<keyword evidence="7" id="KW-0464">Manganese</keyword>
<accession>A0A0F9Z2Q0</accession>
<dbReference type="Pfam" id="PF02056">
    <property type="entry name" value="Glyco_hydro_4"/>
    <property type="match status" value="1"/>
</dbReference>
<dbReference type="InterPro" id="IPR022616">
    <property type="entry name" value="Glyco_hydro_4_C"/>
</dbReference>
<evidence type="ECO:0000256" key="4">
    <source>
        <dbReference type="ARBA" id="ARBA00022723"/>
    </source>
</evidence>
<dbReference type="Gene3D" id="3.90.1820.10">
    <property type="entry name" value="AglA-like glucosidase"/>
    <property type="match status" value="1"/>
</dbReference>
<feature type="domain" description="Glycosyl hydrolase family 4 C-terminal" evidence="10">
    <location>
        <begin position="215"/>
        <end position="437"/>
    </location>
</feature>
<dbReference type="Pfam" id="PF11975">
    <property type="entry name" value="Glyco_hydro_4C"/>
    <property type="match status" value="1"/>
</dbReference>
<reference evidence="11" key="1">
    <citation type="journal article" date="2015" name="Nature">
        <title>Complex archaea that bridge the gap between prokaryotes and eukaryotes.</title>
        <authorList>
            <person name="Spang A."/>
            <person name="Saw J.H."/>
            <person name="Jorgensen S.L."/>
            <person name="Zaremba-Niedzwiedzka K."/>
            <person name="Martijn J."/>
            <person name="Lind A.E."/>
            <person name="van Eijk R."/>
            <person name="Schleper C."/>
            <person name="Guy L."/>
            <person name="Ettema T.J."/>
        </authorList>
    </citation>
    <scope>NUCLEOTIDE SEQUENCE</scope>
</reference>
<keyword evidence="6" id="KW-0520">NAD</keyword>
<dbReference type="PRINTS" id="PR00732">
    <property type="entry name" value="GLHYDRLASE4"/>
</dbReference>
<evidence type="ECO:0000256" key="1">
    <source>
        <dbReference type="ARBA" id="ARBA00001911"/>
    </source>
</evidence>
<dbReference type="GO" id="GO:0046872">
    <property type="term" value="F:metal ion binding"/>
    <property type="evidence" value="ECO:0007669"/>
    <property type="project" value="UniProtKB-KW"/>
</dbReference>
<comment type="cofactor">
    <cofactor evidence="1">
        <name>NAD(+)</name>
        <dbReference type="ChEBI" id="CHEBI:57540"/>
    </cofactor>
</comment>
<keyword evidence="5" id="KW-0378">Hydrolase</keyword>
<sequence>MRGPKVVVIGAGSFFFGKPVIKKMATSPIMAGGTLALVDTNPKVLRTMMRLARRICGQTKSGVKVIGDVNRKKVMTDADFVVLTFAKKNAHYRGVDTQIALKHGITMCSSDTIGPGGIFRGLREVPHAVAMAKDAARLCPNAWVINFVNPSTVLGMALRRFAPEVRSFALCDGHHEPYHTAGVCVEAGILKRDPKGWYGLPKVPADVARKLDVRIAGVNHFTWILGLRYDGKDMMPTLRRNLVKRVAEEKKNAAKAGSKSRFNEAYTLQMFDLFGVYPDCMGHTKEYVPYYQGHGVKPIKPDMLHPFDAVTRQKAMDKAWAKTGKFASGKLSKAQFLKDTSADHASDIIESMWGDLRKPFFINTTNGGAVTNLPDDAFLELRCDLDMHGPRPQPVGPMPRGVLGMQHLVLDVHEMTAEAAITGDKALLRRAMLTDPLCNNIADADALIKDLLAAEKSALPSYWYKKR</sequence>
<protein>
    <recommendedName>
        <fullName evidence="10">Glycosyl hydrolase family 4 C-terminal domain-containing protein</fullName>
    </recommendedName>
</protein>
<comment type="similarity">
    <text evidence="3">Belongs to the glycosyl hydrolase 4 family.</text>
</comment>
<proteinExistence type="inferred from homology"/>
<organism evidence="11">
    <name type="scientific">marine sediment metagenome</name>
    <dbReference type="NCBI Taxonomy" id="412755"/>
    <lineage>
        <taxon>unclassified sequences</taxon>
        <taxon>metagenomes</taxon>
        <taxon>ecological metagenomes</taxon>
    </lineage>
</organism>
<evidence type="ECO:0000256" key="2">
    <source>
        <dbReference type="ARBA" id="ARBA00001936"/>
    </source>
</evidence>
<dbReference type="InterPro" id="IPR053715">
    <property type="entry name" value="GH4_Enzyme_sf"/>
</dbReference>
<dbReference type="GO" id="GO:0016616">
    <property type="term" value="F:oxidoreductase activity, acting on the CH-OH group of donors, NAD or NADP as acceptor"/>
    <property type="evidence" value="ECO:0007669"/>
    <property type="project" value="InterPro"/>
</dbReference>
<dbReference type="GO" id="GO:0005975">
    <property type="term" value="P:carbohydrate metabolic process"/>
    <property type="evidence" value="ECO:0007669"/>
    <property type="project" value="InterPro"/>
</dbReference>
<evidence type="ECO:0000256" key="9">
    <source>
        <dbReference type="ARBA" id="ARBA00023295"/>
    </source>
</evidence>
<keyword evidence="8" id="KW-0119">Carbohydrate metabolism</keyword>
<dbReference type="InterPro" id="IPR001088">
    <property type="entry name" value="Glyco_hydro_4"/>
</dbReference>
<evidence type="ECO:0000256" key="7">
    <source>
        <dbReference type="ARBA" id="ARBA00023211"/>
    </source>
</evidence>
<comment type="caution">
    <text evidence="11">The sequence shown here is derived from an EMBL/GenBank/DDBJ whole genome shotgun (WGS) entry which is preliminary data.</text>
</comment>
<evidence type="ECO:0000256" key="6">
    <source>
        <dbReference type="ARBA" id="ARBA00023027"/>
    </source>
</evidence>
<dbReference type="InterPro" id="IPR036291">
    <property type="entry name" value="NAD(P)-bd_dom_sf"/>
</dbReference>
<name>A0A0F9Z2Q0_9ZZZZ</name>
<dbReference type="GO" id="GO:0004553">
    <property type="term" value="F:hydrolase activity, hydrolyzing O-glycosyl compounds"/>
    <property type="evidence" value="ECO:0007669"/>
    <property type="project" value="InterPro"/>
</dbReference>
<dbReference type="PANTHER" id="PTHR32092">
    <property type="entry name" value="6-PHOSPHO-BETA-GLUCOSIDASE-RELATED"/>
    <property type="match status" value="1"/>
</dbReference>
<dbReference type="AlphaFoldDB" id="A0A0F9Z2Q0"/>
<evidence type="ECO:0000256" key="3">
    <source>
        <dbReference type="ARBA" id="ARBA00010141"/>
    </source>
</evidence>
<keyword evidence="4" id="KW-0479">Metal-binding</keyword>
<evidence type="ECO:0000313" key="11">
    <source>
        <dbReference type="EMBL" id="KKO11384.1"/>
    </source>
</evidence>
<evidence type="ECO:0000256" key="5">
    <source>
        <dbReference type="ARBA" id="ARBA00022801"/>
    </source>
</evidence>